<feature type="compositionally biased region" description="Low complexity" evidence="1">
    <location>
        <begin position="315"/>
        <end position="341"/>
    </location>
</feature>
<gene>
    <name evidence="2" type="ORF">LOD99_16210</name>
</gene>
<evidence type="ECO:0000313" key="3">
    <source>
        <dbReference type="Proteomes" id="UP001165289"/>
    </source>
</evidence>
<feature type="region of interest" description="Disordered" evidence="1">
    <location>
        <begin position="202"/>
        <end position="256"/>
    </location>
</feature>
<sequence>MQTLRRIVKSSEDRERGQQMRQTILSATRLSESFRKETVKLSEHVWNFNSFQSSGSPNFSKKHDHLRQPTLIQCQLELFVNHEASPFLAWSNCEELETEDTPSPFKGQPTNTPLGIVWLRGATVRKRGMEVFEVICKENYETKRLLVLTQSEANCEFWVEDIRGAVIGEKQPTPKINFYSLMYGKDSDGEEEDILQKENNFLRLTKRRRTGRKGHTSPSWTRRGSSISTNSSSPSESSCLGGNSPHVERLSTNINTFPPTNINRKSFDASPLLCKLRNYKSSDEIHSSDDTISITSSQQTFQRSRTRMNIETRKSTTSTHSSLSRTPSVGDSYSTTSSSHSNTRILLEGLNIKESKGFLAGEIEAELQNKGIALSAKNSPRVCRPKHLRPVPPPSDRKETVV</sequence>
<keyword evidence="3" id="KW-1185">Reference proteome</keyword>
<comment type="caution">
    <text evidence="2">The sequence shown here is derived from an EMBL/GenBank/DDBJ whole genome shotgun (WGS) entry which is preliminary data.</text>
</comment>
<evidence type="ECO:0008006" key="4">
    <source>
        <dbReference type="Google" id="ProtNLM"/>
    </source>
</evidence>
<dbReference type="Proteomes" id="UP001165289">
    <property type="component" value="Unassembled WGS sequence"/>
</dbReference>
<feature type="compositionally biased region" description="Low complexity" evidence="1">
    <location>
        <begin position="225"/>
        <end position="238"/>
    </location>
</feature>
<dbReference type="EMBL" id="JAKMXF010000133">
    <property type="protein sequence ID" value="KAI6656908.1"/>
    <property type="molecule type" value="Genomic_DNA"/>
</dbReference>
<evidence type="ECO:0000256" key="1">
    <source>
        <dbReference type="SAM" id="MobiDB-lite"/>
    </source>
</evidence>
<accession>A0AAV7K6V5</accession>
<reference evidence="2 3" key="1">
    <citation type="journal article" date="2023" name="BMC Biol.">
        <title>The compact genome of the sponge Oopsacas minuta (Hexactinellida) is lacking key metazoan core genes.</title>
        <authorList>
            <person name="Santini S."/>
            <person name="Schenkelaars Q."/>
            <person name="Jourda C."/>
            <person name="Duchesne M."/>
            <person name="Belahbib H."/>
            <person name="Rocher C."/>
            <person name="Selva M."/>
            <person name="Riesgo A."/>
            <person name="Vervoort M."/>
            <person name="Leys S.P."/>
            <person name="Kodjabachian L."/>
            <person name="Le Bivic A."/>
            <person name="Borchiellini C."/>
            <person name="Claverie J.M."/>
            <person name="Renard E."/>
        </authorList>
    </citation>
    <scope>NUCLEOTIDE SEQUENCE [LARGE SCALE GENOMIC DNA]</scope>
    <source>
        <strain evidence="2">SPO-2</strain>
    </source>
</reference>
<feature type="region of interest" description="Disordered" evidence="1">
    <location>
        <begin position="310"/>
        <end position="341"/>
    </location>
</feature>
<name>A0AAV7K6V5_9METZ</name>
<feature type="compositionally biased region" description="Basic residues" evidence="1">
    <location>
        <begin position="204"/>
        <end position="215"/>
    </location>
</feature>
<feature type="region of interest" description="Disordered" evidence="1">
    <location>
        <begin position="378"/>
        <end position="402"/>
    </location>
</feature>
<organism evidence="2 3">
    <name type="scientific">Oopsacas minuta</name>
    <dbReference type="NCBI Taxonomy" id="111878"/>
    <lineage>
        <taxon>Eukaryota</taxon>
        <taxon>Metazoa</taxon>
        <taxon>Porifera</taxon>
        <taxon>Hexactinellida</taxon>
        <taxon>Hexasterophora</taxon>
        <taxon>Lyssacinosida</taxon>
        <taxon>Leucopsacidae</taxon>
        <taxon>Oopsacas</taxon>
    </lineage>
</organism>
<proteinExistence type="predicted"/>
<dbReference type="AlphaFoldDB" id="A0AAV7K6V5"/>
<evidence type="ECO:0000313" key="2">
    <source>
        <dbReference type="EMBL" id="KAI6656908.1"/>
    </source>
</evidence>
<feature type="compositionally biased region" description="Basic and acidic residues" evidence="1">
    <location>
        <begin position="9"/>
        <end position="18"/>
    </location>
</feature>
<protein>
    <recommendedName>
        <fullName evidence="4">PH domain-containing protein</fullName>
    </recommendedName>
</protein>
<feature type="region of interest" description="Disordered" evidence="1">
    <location>
        <begin position="1"/>
        <end position="20"/>
    </location>
</feature>